<evidence type="ECO:0000313" key="1">
    <source>
        <dbReference type="EMBL" id="MBX8630954.1"/>
    </source>
</evidence>
<accession>A0A8J7YIE8</accession>
<proteinExistence type="predicted"/>
<dbReference type="AlphaFoldDB" id="A0A8J7YIE8"/>
<evidence type="ECO:0000313" key="3">
    <source>
        <dbReference type="Proteomes" id="UP000716004"/>
    </source>
</evidence>
<gene>
    <name evidence="1" type="ORF">J9259_00290</name>
    <name evidence="2" type="ORF">KIY12_00315</name>
</gene>
<dbReference type="EMBL" id="JAGVSJ010000001">
    <property type="protein sequence ID" value="MBX8630954.1"/>
    <property type="molecule type" value="Genomic_DNA"/>
</dbReference>
<dbReference type="Proteomes" id="UP000716004">
    <property type="component" value="Unassembled WGS sequence"/>
</dbReference>
<protein>
    <submittedName>
        <fullName evidence="1">Uncharacterized protein</fullName>
    </submittedName>
</protein>
<reference evidence="1" key="1">
    <citation type="submission" date="2021-04" db="EMBL/GenBank/DDBJ databases">
        <title>Genomic insights into ecological role and evolution of a novel Thermoplasmata order Candidatus Sysuiplasmatales.</title>
        <authorList>
            <person name="Yuan Y."/>
        </authorList>
    </citation>
    <scope>NUCLEOTIDE SEQUENCE</scope>
    <source>
        <strain evidence="2">TUT19-bin139</strain>
        <strain evidence="1">YP2-bin.285</strain>
    </source>
</reference>
<organism evidence="1 3">
    <name type="scientific">Candidatus Sysuiplasma superficiale</name>
    <dbReference type="NCBI Taxonomy" id="2823368"/>
    <lineage>
        <taxon>Archaea</taxon>
        <taxon>Methanobacteriati</taxon>
        <taxon>Thermoplasmatota</taxon>
        <taxon>Thermoplasmata</taxon>
        <taxon>Candidatus Sysuiplasmatales</taxon>
        <taxon>Candidatus Sysuiplasmataceae</taxon>
        <taxon>Candidatus Sysuiplasma</taxon>
    </lineage>
</organism>
<name>A0A8J7YIE8_9ARCH</name>
<sequence>MPEIMLNSYRIRDIADAVLGRNWEEELQQYLTMLERKGVIIREIVEAEERERTDYESFISLFFPARRYRREILSSNKPEVLDDAISSLRNCAETPALTELKFAQMSGAPAAVLRDMAYEGMHFMFPERYCLATRWVWNPERGTGALRDVIRAEKRDMSFEERQKVLRNILSSIKVHGYVFRDSFPLDLMCALYYSQEVIGAKDHSMNAGGMEALFPSHGAVSVMILGLRGLKYANP</sequence>
<comment type="caution">
    <text evidence="1">The sequence shown here is derived from an EMBL/GenBank/DDBJ whole genome shotgun (WGS) entry which is preliminary data.</text>
</comment>
<dbReference type="EMBL" id="JAHEAC010000001">
    <property type="protein sequence ID" value="MBX8643167.1"/>
    <property type="molecule type" value="Genomic_DNA"/>
</dbReference>
<evidence type="ECO:0000313" key="2">
    <source>
        <dbReference type="EMBL" id="MBX8643167.1"/>
    </source>
</evidence>
<dbReference type="Proteomes" id="UP000750197">
    <property type="component" value="Unassembled WGS sequence"/>
</dbReference>